<keyword evidence="2" id="KW-1185">Reference proteome</keyword>
<dbReference type="EMBL" id="JAGHQM010004000">
    <property type="protein sequence ID" value="KAH0538300.1"/>
    <property type="molecule type" value="Genomic_DNA"/>
</dbReference>
<accession>A0A9P8IA41</accession>
<comment type="caution">
    <text evidence="1">The sequence shown here is derived from an EMBL/GenBank/DDBJ whole genome shotgun (WGS) entry which is preliminary data.</text>
</comment>
<gene>
    <name evidence="1" type="ORF">GP486_008786</name>
</gene>
<dbReference type="AlphaFoldDB" id="A0A9P8IA41"/>
<feature type="non-terminal residue" evidence="1">
    <location>
        <position position="217"/>
    </location>
</feature>
<name>A0A9P8IA41_9PEZI</name>
<evidence type="ECO:0000313" key="1">
    <source>
        <dbReference type="EMBL" id="KAH0538300.1"/>
    </source>
</evidence>
<organism evidence="1 2">
    <name type="scientific">Trichoglossum hirsutum</name>
    <dbReference type="NCBI Taxonomy" id="265104"/>
    <lineage>
        <taxon>Eukaryota</taxon>
        <taxon>Fungi</taxon>
        <taxon>Dikarya</taxon>
        <taxon>Ascomycota</taxon>
        <taxon>Pezizomycotina</taxon>
        <taxon>Geoglossomycetes</taxon>
        <taxon>Geoglossales</taxon>
        <taxon>Geoglossaceae</taxon>
        <taxon>Trichoglossum</taxon>
    </lineage>
</organism>
<reference evidence="1" key="1">
    <citation type="submission" date="2021-03" db="EMBL/GenBank/DDBJ databases">
        <title>Comparative genomics and phylogenomic investigation of the class Geoglossomycetes provide insights into ecological specialization and systematics.</title>
        <authorList>
            <person name="Melie T."/>
            <person name="Pirro S."/>
            <person name="Miller A.N."/>
            <person name="Quandt A."/>
        </authorList>
    </citation>
    <scope>NUCLEOTIDE SEQUENCE</scope>
    <source>
        <strain evidence="1">CAQ_001_2017</strain>
    </source>
</reference>
<proteinExistence type="predicted"/>
<sequence>MMLHNWAKFTDKPEILNALDNMATKMNLFGSKWRPGEFLEARKELENAGFEHVAGEYSNINNQLKTRFIMNDFEKGLKIGQYPFRLGEQTTRQTAWYTAFREFRDANPTVKITNIERSKILNKADLLTVNMSRASSSALNEGIFSLSTQFLSYQIKLAELFLGKRLGATTIQRNLARARIITLFTALYGLPNAIGVTGAPFSDNLREHFMDDLGYIP</sequence>
<evidence type="ECO:0000313" key="2">
    <source>
        <dbReference type="Proteomes" id="UP000750711"/>
    </source>
</evidence>
<protein>
    <submittedName>
        <fullName evidence="1">Uncharacterized protein</fullName>
    </submittedName>
</protein>
<dbReference type="Proteomes" id="UP000750711">
    <property type="component" value="Unassembled WGS sequence"/>
</dbReference>